<keyword evidence="4" id="KW-0677">Repeat</keyword>
<evidence type="ECO:0000313" key="6">
    <source>
        <dbReference type="EMBL" id="PSJ38530.1"/>
    </source>
</evidence>
<accession>A0A2P7QKR6</accession>
<evidence type="ECO:0000313" key="7">
    <source>
        <dbReference type="Proteomes" id="UP000241167"/>
    </source>
</evidence>
<dbReference type="Pfam" id="PF00353">
    <property type="entry name" value="HemolysinCabind"/>
    <property type="match status" value="1"/>
</dbReference>
<comment type="cofactor">
    <cofactor evidence="1">
        <name>Ca(2+)</name>
        <dbReference type="ChEBI" id="CHEBI:29108"/>
    </cofactor>
</comment>
<comment type="subcellular location">
    <subcellularLocation>
        <location evidence="2">Secreted</location>
    </subcellularLocation>
</comment>
<gene>
    <name evidence="6" type="ORF">C7I55_19080</name>
</gene>
<dbReference type="RefSeq" id="WP_106514598.1">
    <property type="nucleotide sequence ID" value="NZ_PXYI01000006.1"/>
</dbReference>
<dbReference type="Pfam" id="PF08548">
    <property type="entry name" value="Peptidase_M10_C"/>
    <property type="match status" value="1"/>
</dbReference>
<dbReference type="EMBL" id="PXYI01000006">
    <property type="protein sequence ID" value="PSJ38530.1"/>
    <property type="molecule type" value="Genomic_DNA"/>
</dbReference>
<proteinExistence type="predicted"/>
<dbReference type="Gene3D" id="2.150.10.10">
    <property type="entry name" value="Serralysin-like metalloprotease, C-terminal"/>
    <property type="match status" value="1"/>
</dbReference>
<dbReference type="AlphaFoldDB" id="A0A2P7QKR6"/>
<dbReference type="OrthoDB" id="8335338at2"/>
<feature type="domain" description="Peptidase M10 serralysin C-terminal" evidence="5">
    <location>
        <begin position="462"/>
        <end position="525"/>
    </location>
</feature>
<evidence type="ECO:0000256" key="1">
    <source>
        <dbReference type="ARBA" id="ARBA00001913"/>
    </source>
</evidence>
<evidence type="ECO:0000256" key="3">
    <source>
        <dbReference type="ARBA" id="ARBA00022525"/>
    </source>
</evidence>
<dbReference type="InterPro" id="IPR018511">
    <property type="entry name" value="Hemolysin-typ_Ca-bd_CS"/>
</dbReference>
<comment type="caution">
    <text evidence="6">The sequence shown here is derived from an EMBL/GenBank/DDBJ whole genome shotgun (WGS) entry which is preliminary data.</text>
</comment>
<dbReference type="PRINTS" id="PR00313">
    <property type="entry name" value="CABNDNGRPT"/>
</dbReference>
<dbReference type="GO" id="GO:0005615">
    <property type="term" value="C:extracellular space"/>
    <property type="evidence" value="ECO:0007669"/>
    <property type="project" value="InterPro"/>
</dbReference>
<evidence type="ECO:0000256" key="2">
    <source>
        <dbReference type="ARBA" id="ARBA00004613"/>
    </source>
</evidence>
<keyword evidence="7" id="KW-1185">Reference proteome</keyword>
<dbReference type="InterPro" id="IPR013858">
    <property type="entry name" value="Peptidase_M10B_C"/>
</dbReference>
<sequence length="614" mass="63090">MYAFNATTLHSDVATAGSAPVLFGLRLVGAIEQTDVAILSGVAVSDVDLDPKNDGLGDYGGTFLLVQGDTLDTVDQFSLVAGPNFSINGPVLLADGRAFASYSVRNGEIEIDFYPSSVAGVTATSALVNEVMQAVRYRNGSDSPAARTSVTVAFGDNSPGGQVAAGTIPIEITAINDDPVNTVPLSQMIPESSDLVFSVSNGNAVFVSDPEATTLEVTIGASHGTLTLAGTNGLTLLSGDGVDDTLMTFRGSANAINAALDGLVFHGTPGYRGQAGLYVRSSDLGGSGLGGTLTDKDVVAITLRPKGDLVGDAGDNDFGGGEEADRFLFQQGGNDHGVGRGGDDLFIFGDQWSAGDSVEGGSGTDTLQLTGDYQLRFGETQIGGIEQLLLIGGPTGTAFDYWLQMGDGNVAAGAQLRVDGRDLVGTETLTFDGSAERDGAYEILGGYGADSLTGGGQDDILIGGNGADTLVGLRGNDRLTGGMGADLLNAGNGLNVFVYASAAESTASKFDTIQGFDRFFDRVDLPFTVRGWTGEIASGALRTASFGSDLGKAVNAALEGHSAVLFTPDSGDYAGRTFVVIDGDGNGTYQAVQDYVIEFAQPVYALEMSSPIFI</sequence>
<protein>
    <recommendedName>
        <fullName evidence="5">Peptidase M10 serralysin C-terminal domain-containing protein</fullName>
    </recommendedName>
</protein>
<keyword evidence="3" id="KW-0964">Secreted</keyword>
<dbReference type="PROSITE" id="PS00330">
    <property type="entry name" value="HEMOLYSIN_CALCIUM"/>
    <property type="match status" value="1"/>
</dbReference>
<evidence type="ECO:0000256" key="4">
    <source>
        <dbReference type="ARBA" id="ARBA00022737"/>
    </source>
</evidence>
<dbReference type="GO" id="GO:0005509">
    <property type="term" value="F:calcium ion binding"/>
    <property type="evidence" value="ECO:0007669"/>
    <property type="project" value="InterPro"/>
</dbReference>
<dbReference type="InterPro" id="IPR011049">
    <property type="entry name" value="Serralysin-like_metalloprot_C"/>
</dbReference>
<name>A0A2P7QKR6_9SPHN</name>
<organism evidence="6 7">
    <name type="scientific">Allosphingosinicella deserti</name>
    <dbReference type="NCBI Taxonomy" id="2116704"/>
    <lineage>
        <taxon>Bacteria</taxon>
        <taxon>Pseudomonadati</taxon>
        <taxon>Pseudomonadota</taxon>
        <taxon>Alphaproteobacteria</taxon>
        <taxon>Sphingomonadales</taxon>
        <taxon>Sphingomonadaceae</taxon>
        <taxon>Allosphingosinicella</taxon>
    </lineage>
</organism>
<dbReference type="SUPFAM" id="SSF51120">
    <property type="entry name" value="beta-Roll"/>
    <property type="match status" value="1"/>
</dbReference>
<dbReference type="InterPro" id="IPR001343">
    <property type="entry name" value="Hemolysn_Ca-bd"/>
</dbReference>
<dbReference type="Proteomes" id="UP000241167">
    <property type="component" value="Unassembled WGS sequence"/>
</dbReference>
<reference evidence="6 7" key="1">
    <citation type="submission" date="2018-03" db="EMBL/GenBank/DDBJ databases">
        <title>The draft genome of Sphingosinicella sp. GL-C-18.</title>
        <authorList>
            <person name="Liu L."/>
            <person name="Li L."/>
            <person name="Liang L."/>
            <person name="Zhang X."/>
            <person name="Wang T."/>
        </authorList>
    </citation>
    <scope>NUCLEOTIDE SEQUENCE [LARGE SCALE GENOMIC DNA]</scope>
    <source>
        <strain evidence="6 7">GL-C-18</strain>
    </source>
</reference>
<evidence type="ECO:0000259" key="5">
    <source>
        <dbReference type="Pfam" id="PF08548"/>
    </source>
</evidence>